<keyword evidence="2" id="KW-1185">Reference proteome</keyword>
<protein>
    <submittedName>
        <fullName evidence="1">Uncharacterized protein</fullName>
    </submittedName>
</protein>
<organism evidence="1 2">
    <name type="scientific">Aulographum hederae CBS 113979</name>
    <dbReference type="NCBI Taxonomy" id="1176131"/>
    <lineage>
        <taxon>Eukaryota</taxon>
        <taxon>Fungi</taxon>
        <taxon>Dikarya</taxon>
        <taxon>Ascomycota</taxon>
        <taxon>Pezizomycotina</taxon>
        <taxon>Dothideomycetes</taxon>
        <taxon>Pleosporomycetidae</taxon>
        <taxon>Aulographales</taxon>
        <taxon>Aulographaceae</taxon>
    </lineage>
</organism>
<accession>A0A6G1H1A3</accession>
<evidence type="ECO:0000313" key="1">
    <source>
        <dbReference type="EMBL" id="KAF1987003.1"/>
    </source>
</evidence>
<dbReference type="EMBL" id="ML977154">
    <property type="protein sequence ID" value="KAF1987003.1"/>
    <property type="molecule type" value="Genomic_DNA"/>
</dbReference>
<dbReference type="Proteomes" id="UP000800041">
    <property type="component" value="Unassembled WGS sequence"/>
</dbReference>
<proteinExistence type="predicted"/>
<name>A0A6G1H1A3_9PEZI</name>
<dbReference type="AlphaFoldDB" id="A0A6G1H1A3"/>
<sequence length="81" mass="9260">MVYHLPTHYVKENPEEYERIRQRKRRQCLNDRKNSLLFVSFVGLSVGYMPGRGIVARLSTPFSTHRASSNLVATSHPSPCA</sequence>
<evidence type="ECO:0000313" key="2">
    <source>
        <dbReference type="Proteomes" id="UP000800041"/>
    </source>
</evidence>
<reference evidence="1" key="1">
    <citation type="journal article" date="2020" name="Stud. Mycol.">
        <title>101 Dothideomycetes genomes: a test case for predicting lifestyles and emergence of pathogens.</title>
        <authorList>
            <person name="Haridas S."/>
            <person name="Albert R."/>
            <person name="Binder M."/>
            <person name="Bloem J."/>
            <person name="Labutti K."/>
            <person name="Salamov A."/>
            <person name="Andreopoulos B."/>
            <person name="Baker S."/>
            <person name="Barry K."/>
            <person name="Bills G."/>
            <person name="Bluhm B."/>
            <person name="Cannon C."/>
            <person name="Castanera R."/>
            <person name="Culley D."/>
            <person name="Daum C."/>
            <person name="Ezra D."/>
            <person name="Gonzalez J."/>
            <person name="Henrissat B."/>
            <person name="Kuo A."/>
            <person name="Liang C."/>
            <person name="Lipzen A."/>
            <person name="Lutzoni F."/>
            <person name="Magnuson J."/>
            <person name="Mondo S."/>
            <person name="Nolan M."/>
            <person name="Ohm R."/>
            <person name="Pangilinan J."/>
            <person name="Park H.-J."/>
            <person name="Ramirez L."/>
            <person name="Alfaro M."/>
            <person name="Sun H."/>
            <person name="Tritt A."/>
            <person name="Yoshinaga Y."/>
            <person name="Zwiers L.-H."/>
            <person name="Turgeon B."/>
            <person name="Goodwin S."/>
            <person name="Spatafora J."/>
            <person name="Crous P."/>
            <person name="Grigoriev I."/>
        </authorList>
    </citation>
    <scope>NUCLEOTIDE SEQUENCE</scope>
    <source>
        <strain evidence="1">CBS 113979</strain>
    </source>
</reference>
<gene>
    <name evidence="1" type="ORF">K402DRAFT_60989</name>
</gene>